<dbReference type="RefSeq" id="WP_106130477.1">
    <property type="nucleotide sequence ID" value="NZ_PVZG01000022.1"/>
</dbReference>
<dbReference type="InterPro" id="IPR036388">
    <property type="entry name" value="WH-like_DNA-bd_sf"/>
</dbReference>
<dbReference type="SUPFAM" id="SSF46785">
    <property type="entry name" value="Winged helix' DNA-binding domain"/>
    <property type="match status" value="1"/>
</dbReference>
<evidence type="ECO:0000256" key="4">
    <source>
        <dbReference type="ARBA" id="ARBA00023163"/>
    </source>
</evidence>
<evidence type="ECO:0000256" key="5">
    <source>
        <dbReference type="SAM" id="MobiDB-lite"/>
    </source>
</evidence>
<dbReference type="AlphaFoldDB" id="A0A2T0RHY2"/>
<dbReference type="InterPro" id="IPR000847">
    <property type="entry name" value="LysR_HTH_N"/>
</dbReference>
<feature type="compositionally biased region" description="Basic and acidic residues" evidence="5">
    <location>
        <begin position="294"/>
        <end position="316"/>
    </location>
</feature>
<comment type="caution">
    <text evidence="7">The sequence shown here is derived from an EMBL/GenBank/DDBJ whole genome shotgun (WGS) entry which is preliminary data.</text>
</comment>
<feature type="region of interest" description="Disordered" evidence="5">
    <location>
        <begin position="294"/>
        <end position="328"/>
    </location>
</feature>
<gene>
    <name evidence="7" type="ORF">CLV70_12265</name>
</gene>
<dbReference type="PROSITE" id="PS50931">
    <property type="entry name" value="HTH_LYSR"/>
    <property type="match status" value="1"/>
</dbReference>
<sequence length="328" mass="36010">MELRHLRYFVVLAQEENFHRAAQRLHVSQSPLSRQMQALQAEIGAALLEPHGRGVRLTPAGRLFAQRAEAILAASDAAVTEARLMGQGRIGTIPIGFETGTAYFGTLAAIVTTARRREPRITLDLTPMSSAEQWEALQAGTIALGYGHYPPDDPDLAWREISRARIGVVLAGDHRLAARPELTLADLRGEPVLLQPRRHYPRLHDDLIAAVRARGLVLDVLAEITDLEAILALVAGGDAVTFLPENQIPILLLGTAVWKPVTDLDVHRADIVMWRRQDERSPLLRPLIDIVREVAERPRHEPDHPSGRSSGHEHGGDPANRPGIGESG</sequence>
<dbReference type="GO" id="GO:0003700">
    <property type="term" value="F:DNA-binding transcription factor activity"/>
    <property type="evidence" value="ECO:0007669"/>
    <property type="project" value="InterPro"/>
</dbReference>
<accession>A0A2T0RHY2</accession>
<dbReference type="Gene3D" id="3.40.190.10">
    <property type="entry name" value="Periplasmic binding protein-like II"/>
    <property type="match status" value="2"/>
</dbReference>
<proteinExistence type="inferred from homology"/>
<evidence type="ECO:0000256" key="3">
    <source>
        <dbReference type="ARBA" id="ARBA00023125"/>
    </source>
</evidence>
<dbReference type="Pfam" id="PF00126">
    <property type="entry name" value="HTH_1"/>
    <property type="match status" value="1"/>
</dbReference>
<organism evidence="7 8">
    <name type="scientific">Pseudosporangium ferrugineum</name>
    <dbReference type="NCBI Taxonomy" id="439699"/>
    <lineage>
        <taxon>Bacteria</taxon>
        <taxon>Bacillati</taxon>
        <taxon>Actinomycetota</taxon>
        <taxon>Actinomycetes</taxon>
        <taxon>Micromonosporales</taxon>
        <taxon>Micromonosporaceae</taxon>
        <taxon>Pseudosporangium</taxon>
    </lineage>
</organism>
<reference evidence="7 8" key="1">
    <citation type="submission" date="2018-03" db="EMBL/GenBank/DDBJ databases">
        <title>Genomic Encyclopedia of Archaeal and Bacterial Type Strains, Phase II (KMG-II): from individual species to whole genera.</title>
        <authorList>
            <person name="Goeker M."/>
        </authorList>
    </citation>
    <scope>NUCLEOTIDE SEQUENCE [LARGE SCALE GENOMIC DNA]</scope>
    <source>
        <strain evidence="7 8">DSM 45348</strain>
    </source>
</reference>
<dbReference type="PANTHER" id="PTHR30346:SF17">
    <property type="entry name" value="LYSR FAMILY TRANSCRIPTIONAL REGULATOR"/>
    <property type="match status" value="1"/>
</dbReference>
<evidence type="ECO:0000313" key="8">
    <source>
        <dbReference type="Proteomes" id="UP000239209"/>
    </source>
</evidence>
<name>A0A2T0RHY2_9ACTN</name>
<feature type="domain" description="HTH lysR-type" evidence="6">
    <location>
        <begin position="1"/>
        <end position="58"/>
    </location>
</feature>
<keyword evidence="3" id="KW-0238">DNA-binding</keyword>
<comment type="similarity">
    <text evidence="1">Belongs to the LysR transcriptional regulatory family.</text>
</comment>
<dbReference type="Gene3D" id="1.10.10.10">
    <property type="entry name" value="Winged helix-like DNA-binding domain superfamily/Winged helix DNA-binding domain"/>
    <property type="match status" value="1"/>
</dbReference>
<keyword evidence="2" id="KW-0805">Transcription regulation</keyword>
<dbReference type="EMBL" id="PVZG01000022">
    <property type="protein sequence ID" value="PRY20826.1"/>
    <property type="molecule type" value="Genomic_DNA"/>
</dbReference>
<dbReference type="CDD" id="cd08414">
    <property type="entry name" value="PBP2_LTTR_aromatics_like"/>
    <property type="match status" value="1"/>
</dbReference>
<dbReference type="InterPro" id="IPR036390">
    <property type="entry name" value="WH_DNA-bd_sf"/>
</dbReference>
<protein>
    <submittedName>
        <fullName evidence="7">LysR family transcriptional regulator</fullName>
    </submittedName>
</protein>
<dbReference type="Proteomes" id="UP000239209">
    <property type="component" value="Unassembled WGS sequence"/>
</dbReference>
<dbReference type="FunFam" id="1.10.10.10:FF:000001">
    <property type="entry name" value="LysR family transcriptional regulator"/>
    <property type="match status" value="1"/>
</dbReference>
<keyword evidence="8" id="KW-1185">Reference proteome</keyword>
<dbReference type="GO" id="GO:0032993">
    <property type="term" value="C:protein-DNA complex"/>
    <property type="evidence" value="ECO:0007669"/>
    <property type="project" value="TreeGrafter"/>
</dbReference>
<dbReference type="Pfam" id="PF03466">
    <property type="entry name" value="LysR_substrate"/>
    <property type="match status" value="1"/>
</dbReference>
<dbReference type="SUPFAM" id="SSF53850">
    <property type="entry name" value="Periplasmic binding protein-like II"/>
    <property type="match status" value="1"/>
</dbReference>
<dbReference type="OrthoDB" id="3176554at2"/>
<dbReference type="PRINTS" id="PR00039">
    <property type="entry name" value="HTHLYSR"/>
</dbReference>
<dbReference type="PANTHER" id="PTHR30346">
    <property type="entry name" value="TRANSCRIPTIONAL DUAL REGULATOR HCAR-RELATED"/>
    <property type="match status" value="1"/>
</dbReference>
<evidence type="ECO:0000256" key="1">
    <source>
        <dbReference type="ARBA" id="ARBA00009437"/>
    </source>
</evidence>
<dbReference type="InterPro" id="IPR005119">
    <property type="entry name" value="LysR_subst-bd"/>
</dbReference>
<keyword evidence="4" id="KW-0804">Transcription</keyword>
<dbReference type="GO" id="GO:0003677">
    <property type="term" value="F:DNA binding"/>
    <property type="evidence" value="ECO:0007669"/>
    <property type="project" value="UniProtKB-KW"/>
</dbReference>
<evidence type="ECO:0000256" key="2">
    <source>
        <dbReference type="ARBA" id="ARBA00023015"/>
    </source>
</evidence>
<evidence type="ECO:0000259" key="6">
    <source>
        <dbReference type="PROSITE" id="PS50931"/>
    </source>
</evidence>
<evidence type="ECO:0000313" key="7">
    <source>
        <dbReference type="EMBL" id="PRY20826.1"/>
    </source>
</evidence>